<feature type="region of interest" description="Disordered" evidence="17">
    <location>
        <begin position="770"/>
        <end position="807"/>
    </location>
</feature>
<dbReference type="GO" id="GO:0015276">
    <property type="term" value="F:ligand-gated monoatomic ion channel activity"/>
    <property type="evidence" value="ECO:0007669"/>
    <property type="project" value="InterPro"/>
</dbReference>
<keyword evidence="5 16" id="KW-1133">Transmembrane helix</keyword>
<dbReference type="InterPro" id="IPR028082">
    <property type="entry name" value="Peripla_BP_I"/>
</dbReference>
<feature type="transmembrane region" description="Helical" evidence="16">
    <location>
        <begin position="534"/>
        <end position="559"/>
    </location>
</feature>
<feature type="site" description="Interaction with the cone snail toxin Con-ikot-ikot" evidence="15">
    <location>
        <position position="597"/>
    </location>
</feature>
<dbReference type="SMART" id="SM00079">
    <property type="entry name" value="PBPe"/>
    <property type="match status" value="1"/>
</dbReference>
<dbReference type="SUPFAM" id="SSF53822">
    <property type="entry name" value="Periplasmic binding protein-like I"/>
    <property type="match status" value="1"/>
</dbReference>
<comment type="function">
    <text evidence="16">Receptor for glutamate that functions as a ligand-gated ion channel in the central nervous system and plays an important role in excitatory synaptic transmission. L-glutamate acts as an excitatory neurotransmitter at many synapses in the central nervous system.</text>
</comment>
<evidence type="ECO:0000256" key="12">
    <source>
        <dbReference type="ARBA" id="ARBA00023286"/>
    </source>
</evidence>
<evidence type="ECO:0000256" key="1">
    <source>
        <dbReference type="ARBA" id="ARBA00004651"/>
    </source>
</evidence>
<dbReference type="InterPro" id="IPR019594">
    <property type="entry name" value="Glu/Gly-bd"/>
</dbReference>
<evidence type="ECO:0000256" key="6">
    <source>
        <dbReference type="ARBA" id="ARBA00023018"/>
    </source>
</evidence>
<evidence type="ECO:0000256" key="3">
    <source>
        <dbReference type="ARBA" id="ARBA00022475"/>
    </source>
</evidence>
<keyword evidence="12 16" id="KW-1071">Ligand-gated ion channel</keyword>
<evidence type="ECO:0000256" key="10">
    <source>
        <dbReference type="ARBA" id="ARBA00023180"/>
    </source>
</evidence>
<keyword evidence="8 16" id="KW-0472">Membrane</keyword>
<proteinExistence type="inferred from homology"/>
<evidence type="ECO:0000256" key="9">
    <source>
        <dbReference type="ARBA" id="ARBA00023170"/>
    </source>
</evidence>
<evidence type="ECO:0000259" key="18">
    <source>
        <dbReference type="SMART" id="SM00079"/>
    </source>
</evidence>
<keyword evidence="3 16" id="KW-1003">Cell membrane</keyword>
<dbReference type="AlphaFoldDB" id="A0A3Q2D4S5"/>
<feature type="binding site" evidence="14">
    <location>
        <position position="423"/>
    </location>
    <ligand>
        <name>L-glutamate</name>
        <dbReference type="ChEBI" id="CHEBI:29985"/>
    </ligand>
</feature>
<accession>A0A3Q2D4S5</accession>
<reference evidence="20" key="1">
    <citation type="submission" date="2025-08" db="UniProtKB">
        <authorList>
            <consortium name="Ensembl"/>
        </authorList>
    </citation>
    <scope>IDENTIFICATION</scope>
</reference>
<evidence type="ECO:0000256" key="17">
    <source>
        <dbReference type="SAM" id="MobiDB-lite"/>
    </source>
</evidence>
<evidence type="ECO:0000313" key="20">
    <source>
        <dbReference type="Ensembl" id="ENSCVAP00000013591.1"/>
    </source>
</evidence>
<dbReference type="Pfam" id="PF10613">
    <property type="entry name" value="Lig_chan-Glu_bd"/>
    <property type="match status" value="1"/>
</dbReference>
<dbReference type="PRINTS" id="PR00177">
    <property type="entry name" value="NMDARECEPTOR"/>
</dbReference>
<feature type="site" description="Crucial to convey clamshell closure to channel opening" evidence="15">
    <location>
        <position position="567"/>
    </location>
</feature>
<dbReference type="SMART" id="SM00918">
    <property type="entry name" value="Lig_chan-Glu_bd"/>
    <property type="match status" value="1"/>
</dbReference>
<evidence type="ECO:0000256" key="16">
    <source>
        <dbReference type="RuleBase" id="RU367118"/>
    </source>
</evidence>
<evidence type="ECO:0000256" key="11">
    <source>
        <dbReference type="ARBA" id="ARBA00023257"/>
    </source>
</evidence>
<organism evidence="20 21">
    <name type="scientific">Cyprinodon variegatus</name>
    <name type="common">Sheepshead minnow</name>
    <dbReference type="NCBI Taxonomy" id="28743"/>
    <lineage>
        <taxon>Eukaryota</taxon>
        <taxon>Metazoa</taxon>
        <taxon>Chordata</taxon>
        <taxon>Craniata</taxon>
        <taxon>Vertebrata</taxon>
        <taxon>Euteleostomi</taxon>
        <taxon>Actinopterygii</taxon>
        <taxon>Neopterygii</taxon>
        <taxon>Teleostei</taxon>
        <taxon>Neoteleostei</taxon>
        <taxon>Acanthomorphata</taxon>
        <taxon>Ovalentaria</taxon>
        <taxon>Atherinomorphae</taxon>
        <taxon>Cyprinodontiformes</taxon>
        <taxon>Cyprinodontidae</taxon>
        <taxon>Cyprinodon</taxon>
    </lineage>
</organism>
<feature type="transmembrane region" description="Helical" evidence="16">
    <location>
        <begin position="465"/>
        <end position="484"/>
    </location>
</feature>
<dbReference type="Ensembl" id="ENSCVAT00000021177.1">
    <property type="protein sequence ID" value="ENSCVAP00000013591.1"/>
    <property type="gene ID" value="ENSCVAG00000016464.1"/>
</dbReference>
<dbReference type="PANTHER" id="PTHR18966">
    <property type="entry name" value="IONOTROPIC GLUTAMATE RECEPTOR"/>
    <property type="match status" value="1"/>
</dbReference>
<protein>
    <recommendedName>
        <fullName evidence="16">Glutamate receptor</fullName>
    </recommendedName>
</protein>
<evidence type="ECO:0000313" key="21">
    <source>
        <dbReference type="Proteomes" id="UP000265020"/>
    </source>
</evidence>
<dbReference type="Gene3D" id="1.10.287.70">
    <property type="match status" value="1"/>
</dbReference>
<dbReference type="InterPro" id="IPR015683">
    <property type="entry name" value="Ionotropic_Glu_rcpt"/>
</dbReference>
<evidence type="ECO:0000259" key="19">
    <source>
        <dbReference type="SMART" id="SM00918"/>
    </source>
</evidence>
<feature type="transmembrane region" description="Helical" evidence="16">
    <location>
        <begin position="504"/>
        <end position="522"/>
    </location>
</feature>
<evidence type="ECO:0000256" key="13">
    <source>
        <dbReference type="ARBA" id="ARBA00023303"/>
    </source>
</evidence>
<dbReference type="GO" id="GO:0038023">
    <property type="term" value="F:signaling receptor activity"/>
    <property type="evidence" value="ECO:0007669"/>
    <property type="project" value="InterPro"/>
</dbReference>
<keyword evidence="9 16" id="KW-0675">Receptor</keyword>
<sequence length="807" mass="89219">NQFHLQMVTGVQESALSDLLLTVLQRSGWKEGTVVLCRGWEEAGGLLRFLDSQPFASWDGAGPVTWRLQALLNLTQSAHDDTQIHDFLSRHFNQNQPPPASVLLFGADPECAAAVLRSAQDLGLTLPTVHWVLGQPLSPDVLHTIGLPLGLLAYGEVNRKPLDFYIKDALQLITRAVAAASMERPDLALVQNTGSCYHTQEAATSGQYLSFLANISFSGLTGPVRVDHNCSLVLTQQRFHIWSLRRDPLGQPAWVTVGSWEGGQLQVEDQEVWQGPKPRRRIESFSGRSGGRWRPGMPVAGTRVRVVTLVEHPFVFTRDVDADASCPAGQFCLDAETNNSEILEQYFRELAAGNGSSLPLEYKKCCYGYCIDLLEKLAEDLGFDFDLYIVGDGKYGAWKGGRWTGLVGDLLNGLADMAVTSFSINSARSRVIDFTSPFFSTSLGILVRSKDTAAPIGAFMWPLHWSMWVGIFLALHITALFLTLYEWKSPFGMTPHGRNRMRVFSYSSALNLCYAILFGRTVSSKTPKCWTGRFLMNLWAIFCLLVLSSYTANLAAVMVGEKTFEEVSGIHDTKLHHPSHGFRFGTVRESSAEDYMKKSFPEMHEYMRRFNEPTTPDGVATLFQTLQMGISHFSGLFVLLCVGVSGALLTLAGEHGFYRLVLPHIRRRQNLKYWLHTSQKIHRALNMTYEDVKKQRAEKEKCNLEKPQTAHSNPVTLGPPGPPACAATAKWNNETSKDGPAAPDARDFKRVHFSLETLNTRRLLARLAASEAKGAGAKGDVEEPIKPKGGPTSRLCENGGPAASLAS</sequence>
<feature type="region of interest" description="Disordered" evidence="17">
    <location>
        <begin position="699"/>
        <end position="727"/>
    </location>
</feature>
<dbReference type="GO" id="GO:0045211">
    <property type="term" value="C:postsynaptic membrane"/>
    <property type="evidence" value="ECO:0007669"/>
    <property type="project" value="UniProtKB-SubCell"/>
</dbReference>
<keyword evidence="2 16" id="KW-0813">Transport</keyword>
<dbReference type="Gene3D" id="3.40.190.10">
    <property type="entry name" value="Periplasmic binding protein-like II"/>
    <property type="match status" value="1"/>
</dbReference>
<feature type="binding site" evidence="14">
    <location>
        <position position="591"/>
    </location>
    <ligand>
        <name>L-glutamate</name>
        <dbReference type="ChEBI" id="CHEBI:29985"/>
    </ligand>
</feature>
<dbReference type="SUPFAM" id="SSF53850">
    <property type="entry name" value="Periplasmic binding protein-like II"/>
    <property type="match status" value="1"/>
</dbReference>
<dbReference type="InterPro" id="IPR001320">
    <property type="entry name" value="Iontro_rcpt_C"/>
</dbReference>
<feature type="binding site" evidence="14">
    <location>
        <position position="428"/>
    </location>
    <ligand>
        <name>L-glutamate</name>
        <dbReference type="ChEBI" id="CHEBI:29985"/>
    </ligand>
</feature>
<keyword evidence="7 16" id="KW-0406">Ion transport</keyword>
<evidence type="ECO:0000256" key="5">
    <source>
        <dbReference type="ARBA" id="ARBA00022989"/>
    </source>
</evidence>
<evidence type="ECO:0000256" key="15">
    <source>
        <dbReference type="PIRSR" id="PIRSR601508-2"/>
    </source>
</evidence>
<comment type="similarity">
    <text evidence="16">Belongs to the glutamate-gated ion channel (TC 1.A.10.1) family.</text>
</comment>
<evidence type="ECO:0000256" key="14">
    <source>
        <dbReference type="PIRSR" id="PIRSR601508-1"/>
    </source>
</evidence>
<evidence type="ECO:0000256" key="8">
    <source>
        <dbReference type="ARBA" id="ARBA00023136"/>
    </source>
</evidence>
<name>A0A3Q2D4S5_CYPVA</name>
<reference evidence="20" key="2">
    <citation type="submission" date="2025-09" db="UniProtKB">
        <authorList>
            <consortium name="Ensembl"/>
        </authorList>
    </citation>
    <scope>IDENTIFICATION</scope>
</reference>
<keyword evidence="10" id="KW-0325">Glycoprotein</keyword>
<dbReference type="Proteomes" id="UP000265020">
    <property type="component" value="Unassembled WGS sequence"/>
</dbReference>
<feature type="transmembrane region" description="Helical" evidence="16">
    <location>
        <begin position="636"/>
        <end position="658"/>
    </location>
</feature>
<keyword evidence="21" id="KW-1185">Reference proteome</keyword>
<feature type="domain" description="Ionotropic glutamate receptor L-glutamate and glycine-binding" evidence="19">
    <location>
        <begin position="349"/>
        <end position="412"/>
    </location>
</feature>
<dbReference type="Pfam" id="PF00060">
    <property type="entry name" value="Lig_chan"/>
    <property type="match status" value="1"/>
</dbReference>
<evidence type="ECO:0000256" key="2">
    <source>
        <dbReference type="ARBA" id="ARBA00022448"/>
    </source>
</evidence>
<keyword evidence="6 16" id="KW-0770">Synapse</keyword>
<dbReference type="GeneTree" id="ENSGT00940000161021"/>
<feature type="domain" description="Ionotropic glutamate receptor C-terminal" evidence="18">
    <location>
        <begin position="349"/>
        <end position="659"/>
    </location>
</feature>
<keyword evidence="11 16" id="KW-0628">Postsynaptic cell membrane</keyword>
<dbReference type="InterPro" id="IPR001508">
    <property type="entry name" value="Iono_Glu_rcpt_met"/>
</dbReference>
<evidence type="ECO:0000256" key="7">
    <source>
        <dbReference type="ARBA" id="ARBA00023065"/>
    </source>
</evidence>
<keyword evidence="4 16" id="KW-0812">Transmembrane</keyword>
<comment type="subcellular location">
    <subcellularLocation>
        <location evidence="1">Cell membrane</location>
        <topology evidence="1">Multi-pass membrane protein</topology>
    </subcellularLocation>
    <subcellularLocation>
        <location evidence="16">Postsynaptic cell membrane</location>
        <topology evidence="16">Multi-pass membrane protein</topology>
    </subcellularLocation>
</comment>
<keyword evidence="13 16" id="KW-0407">Ion channel</keyword>
<evidence type="ECO:0000256" key="4">
    <source>
        <dbReference type="ARBA" id="ARBA00022692"/>
    </source>
</evidence>
<dbReference type="FunFam" id="3.40.190.10:FF:000066">
    <property type="entry name" value="Glutamate receptor ionotropic, NMDA 3A"/>
    <property type="match status" value="1"/>
</dbReference>